<dbReference type="Proteomes" id="UP001596379">
    <property type="component" value="Unassembled WGS sequence"/>
</dbReference>
<evidence type="ECO:0000256" key="6">
    <source>
        <dbReference type="ARBA" id="ARBA00022989"/>
    </source>
</evidence>
<dbReference type="InterPro" id="IPR007387">
    <property type="entry name" value="TRAP_DctQ"/>
</dbReference>
<sequence length="175" mass="19366">MTNKAIWSTVRSIEAVIDAIGRATSWLALLIIALMTVNVILRYTISFGAVWSQELEWHLMGALILFGMSYALLKDDNVRVDLFYANYSARTKYLVDLLSLGLQIGICCVIIWLSINYVQQSYSIGEISSDPGGLPLRWAIKALLPIGFGLLLLQSIAALLKLIAQHQEKEGATHA</sequence>
<keyword evidence="5 9" id="KW-0812">Transmembrane</keyword>
<dbReference type="InterPro" id="IPR055348">
    <property type="entry name" value="DctQ"/>
</dbReference>
<keyword evidence="7 9" id="KW-0472">Membrane</keyword>
<name>A0ABW2J5H0_9BURK</name>
<accession>A0ABW2J5H0</accession>
<evidence type="ECO:0000313" key="12">
    <source>
        <dbReference type="Proteomes" id="UP001596379"/>
    </source>
</evidence>
<evidence type="ECO:0000256" key="1">
    <source>
        <dbReference type="ARBA" id="ARBA00004429"/>
    </source>
</evidence>
<evidence type="ECO:0000313" key="11">
    <source>
        <dbReference type="EMBL" id="MFC7298307.1"/>
    </source>
</evidence>
<evidence type="ECO:0000259" key="10">
    <source>
        <dbReference type="Pfam" id="PF04290"/>
    </source>
</evidence>
<gene>
    <name evidence="11" type="ORF">ACFQO0_07645</name>
</gene>
<feature type="transmembrane region" description="Helical" evidence="9">
    <location>
        <begin position="26"/>
        <end position="45"/>
    </location>
</feature>
<dbReference type="Pfam" id="PF04290">
    <property type="entry name" value="DctQ"/>
    <property type="match status" value="1"/>
</dbReference>
<feature type="domain" description="Tripartite ATP-independent periplasmic transporters DctQ component" evidence="10">
    <location>
        <begin position="31"/>
        <end position="163"/>
    </location>
</feature>
<proteinExistence type="inferred from homology"/>
<evidence type="ECO:0000256" key="4">
    <source>
        <dbReference type="ARBA" id="ARBA00022519"/>
    </source>
</evidence>
<evidence type="ECO:0000256" key="3">
    <source>
        <dbReference type="ARBA" id="ARBA00022475"/>
    </source>
</evidence>
<feature type="transmembrane region" description="Helical" evidence="9">
    <location>
        <begin position="94"/>
        <end position="118"/>
    </location>
</feature>
<dbReference type="EMBL" id="JBHTCC010000001">
    <property type="protein sequence ID" value="MFC7298307.1"/>
    <property type="molecule type" value="Genomic_DNA"/>
</dbReference>
<evidence type="ECO:0000256" key="7">
    <source>
        <dbReference type="ARBA" id="ARBA00023136"/>
    </source>
</evidence>
<keyword evidence="2 9" id="KW-0813">Transport</keyword>
<feature type="transmembrane region" description="Helical" evidence="9">
    <location>
        <begin position="57"/>
        <end position="73"/>
    </location>
</feature>
<evidence type="ECO:0000256" key="8">
    <source>
        <dbReference type="ARBA" id="ARBA00038436"/>
    </source>
</evidence>
<dbReference type="PANTHER" id="PTHR35011">
    <property type="entry name" value="2,3-DIKETO-L-GULONATE TRAP TRANSPORTER SMALL PERMEASE PROTEIN YIAM"/>
    <property type="match status" value="1"/>
</dbReference>
<keyword evidence="12" id="KW-1185">Reference proteome</keyword>
<evidence type="ECO:0000256" key="2">
    <source>
        <dbReference type="ARBA" id="ARBA00022448"/>
    </source>
</evidence>
<organism evidence="11 12">
    <name type="scientific">Herminiimonas aquatilis</name>
    <dbReference type="NCBI Taxonomy" id="345342"/>
    <lineage>
        <taxon>Bacteria</taxon>
        <taxon>Pseudomonadati</taxon>
        <taxon>Pseudomonadota</taxon>
        <taxon>Betaproteobacteria</taxon>
        <taxon>Burkholderiales</taxon>
        <taxon>Oxalobacteraceae</taxon>
        <taxon>Herminiimonas</taxon>
    </lineage>
</organism>
<comment type="function">
    <text evidence="9">Part of the tripartite ATP-independent periplasmic (TRAP) transport system.</text>
</comment>
<keyword evidence="4 9" id="KW-0997">Cell inner membrane</keyword>
<evidence type="ECO:0000256" key="9">
    <source>
        <dbReference type="RuleBase" id="RU369079"/>
    </source>
</evidence>
<protein>
    <recommendedName>
        <fullName evidence="9">TRAP transporter small permease protein</fullName>
    </recommendedName>
</protein>
<reference evidence="12" key="1">
    <citation type="journal article" date="2019" name="Int. J. Syst. Evol. Microbiol.">
        <title>The Global Catalogue of Microorganisms (GCM) 10K type strain sequencing project: providing services to taxonomists for standard genome sequencing and annotation.</title>
        <authorList>
            <consortium name="The Broad Institute Genomics Platform"/>
            <consortium name="The Broad Institute Genome Sequencing Center for Infectious Disease"/>
            <person name="Wu L."/>
            <person name="Ma J."/>
        </authorList>
    </citation>
    <scope>NUCLEOTIDE SEQUENCE [LARGE SCALE GENOMIC DNA]</scope>
    <source>
        <strain evidence="12">CCUG 36956</strain>
    </source>
</reference>
<dbReference type="RefSeq" id="WP_382233419.1">
    <property type="nucleotide sequence ID" value="NZ_JBHTCC010000001.1"/>
</dbReference>
<comment type="subunit">
    <text evidence="9">The complex comprises the extracytoplasmic solute receptor protein and the two transmembrane proteins.</text>
</comment>
<keyword evidence="6 9" id="KW-1133">Transmembrane helix</keyword>
<dbReference type="PANTHER" id="PTHR35011:SF4">
    <property type="entry name" value="SLL1102 PROTEIN"/>
    <property type="match status" value="1"/>
</dbReference>
<comment type="similarity">
    <text evidence="8 9">Belongs to the TRAP transporter small permease family.</text>
</comment>
<feature type="transmembrane region" description="Helical" evidence="9">
    <location>
        <begin position="138"/>
        <end position="160"/>
    </location>
</feature>
<comment type="subcellular location">
    <subcellularLocation>
        <location evidence="1 9">Cell inner membrane</location>
        <topology evidence="1 9">Multi-pass membrane protein</topology>
    </subcellularLocation>
</comment>
<evidence type="ECO:0000256" key="5">
    <source>
        <dbReference type="ARBA" id="ARBA00022692"/>
    </source>
</evidence>
<keyword evidence="3" id="KW-1003">Cell membrane</keyword>
<comment type="caution">
    <text evidence="11">The sequence shown here is derived from an EMBL/GenBank/DDBJ whole genome shotgun (WGS) entry which is preliminary data.</text>
</comment>